<evidence type="ECO:0000313" key="3">
    <source>
        <dbReference type="EMBL" id="TDE32924.1"/>
    </source>
</evidence>
<dbReference type="Proteomes" id="UP000294662">
    <property type="component" value="Unassembled WGS sequence"/>
</dbReference>
<accession>A0A4R5EFB1</accession>
<feature type="transmembrane region" description="Helical" evidence="2">
    <location>
        <begin position="6"/>
        <end position="24"/>
    </location>
</feature>
<gene>
    <name evidence="3" type="ORF">E1B25_21800</name>
</gene>
<reference evidence="3 4" key="1">
    <citation type="submission" date="2019-03" db="EMBL/GenBank/DDBJ databases">
        <authorList>
            <person name="Zhang S."/>
        </authorList>
    </citation>
    <scope>NUCLEOTIDE SEQUENCE [LARGE SCALE GENOMIC DNA]</scope>
    <source>
        <strain evidence="3 4">S4J41</strain>
    </source>
</reference>
<dbReference type="EMBL" id="SMFP01000044">
    <property type="protein sequence ID" value="TDE32924.1"/>
    <property type="molecule type" value="Genomic_DNA"/>
</dbReference>
<sequence length="62" mass="6543">MTLQNGYLIAGIVVAIVAVVTLFLKLRKKASSTNNQNAKASGQNNSVSQYSNISTGGKTEDQ</sequence>
<protein>
    <submittedName>
        <fullName evidence="3">Uncharacterized protein</fullName>
    </submittedName>
</protein>
<dbReference type="AlphaFoldDB" id="A0A4R5EFB1"/>
<name>A0A4R5EFB1_9RHOB</name>
<dbReference type="RefSeq" id="WP_132831666.1">
    <property type="nucleotide sequence ID" value="NZ_SMFP01000044.1"/>
</dbReference>
<comment type="caution">
    <text evidence="3">The sequence shown here is derived from an EMBL/GenBank/DDBJ whole genome shotgun (WGS) entry which is preliminary data.</text>
</comment>
<keyword evidence="2" id="KW-0812">Transmembrane</keyword>
<keyword evidence="2" id="KW-1133">Transmembrane helix</keyword>
<keyword evidence="4" id="KW-1185">Reference proteome</keyword>
<keyword evidence="2" id="KW-0472">Membrane</keyword>
<feature type="region of interest" description="Disordered" evidence="1">
    <location>
        <begin position="32"/>
        <end position="62"/>
    </location>
</feature>
<organism evidence="3 4">
    <name type="scientific">Antarcticimicrobium sediminis</name>
    <dbReference type="NCBI Taxonomy" id="2546227"/>
    <lineage>
        <taxon>Bacteria</taxon>
        <taxon>Pseudomonadati</taxon>
        <taxon>Pseudomonadota</taxon>
        <taxon>Alphaproteobacteria</taxon>
        <taxon>Rhodobacterales</taxon>
        <taxon>Paracoccaceae</taxon>
        <taxon>Antarcticimicrobium</taxon>
    </lineage>
</organism>
<evidence type="ECO:0000313" key="4">
    <source>
        <dbReference type="Proteomes" id="UP000294662"/>
    </source>
</evidence>
<proteinExistence type="predicted"/>
<evidence type="ECO:0000256" key="2">
    <source>
        <dbReference type="SAM" id="Phobius"/>
    </source>
</evidence>
<evidence type="ECO:0000256" key="1">
    <source>
        <dbReference type="SAM" id="MobiDB-lite"/>
    </source>
</evidence>